<keyword evidence="4" id="KW-1185">Reference proteome</keyword>
<name>A0A1I4KYJ9_9BURK</name>
<dbReference type="InterPro" id="IPR052048">
    <property type="entry name" value="ST_Response_Regulator"/>
</dbReference>
<organism evidence="3 4">
    <name type="scientific">Rugamonas rubra</name>
    <dbReference type="NCBI Taxonomy" id="758825"/>
    <lineage>
        <taxon>Bacteria</taxon>
        <taxon>Pseudomonadati</taxon>
        <taxon>Pseudomonadota</taxon>
        <taxon>Betaproteobacteria</taxon>
        <taxon>Burkholderiales</taxon>
        <taxon>Oxalobacteraceae</taxon>
        <taxon>Telluria group</taxon>
        <taxon>Rugamonas</taxon>
    </lineage>
</organism>
<feature type="domain" description="Response regulatory" evidence="2">
    <location>
        <begin position="2"/>
        <end position="120"/>
    </location>
</feature>
<evidence type="ECO:0000259" key="2">
    <source>
        <dbReference type="PROSITE" id="PS50110"/>
    </source>
</evidence>
<feature type="modified residue" description="4-aspartylphosphate" evidence="1">
    <location>
        <position position="53"/>
    </location>
</feature>
<evidence type="ECO:0000256" key="1">
    <source>
        <dbReference type="PROSITE-ProRule" id="PRU00169"/>
    </source>
</evidence>
<dbReference type="PROSITE" id="PS50110">
    <property type="entry name" value="RESPONSE_REGULATORY"/>
    <property type="match status" value="1"/>
</dbReference>
<dbReference type="Pfam" id="PF00072">
    <property type="entry name" value="Response_reg"/>
    <property type="match status" value="1"/>
</dbReference>
<proteinExistence type="predicted"/>
<dbReference type="OrthoDB" id="9789181at2"/>
<dbReference type="SMART" id="SM00448">
    <property type="entry name" value="REC"/>
    <property type="match status" value="1"/>
</dbReference>
<accession>A0A1I4KYJ9</accession>
<dbReference type="PANTHER" id="PTHR43228">
    <property type="entry name" value="TWO-COMPONENT RESPONSE REGULATOR"/>
    <property type="match status" value="1"/>
</dbReference>
<evidence type="ECO:0000313" key="4">
    <source>
        <dbReference type="Proteomes" id="UP000199470"/>
    </source>
</evidence>
<dbReference type="RefSeq" id="WP_093386335.1">
    <property type="nucleotide sequence ID" value="NZ_FOTW01000008.1"/>
</dbReference>
<protein>
    <submittedName>
        <fullName evidence="3">Response regulator receiver domain-containing protein</fullName>
    </submittedName>
</protein>
<dbReference type="STRING" id="758825.SAMN02982985_01721"/>
<dbReference type="InterPro" id="IPR011006">
    <property type="entry name" value="CheY-like_superfamily"/>
</dbReference>
<evidence type="ECO:0000313" key="3">
    <source>
        <dbReference type="EMBL" id="SFL83874.1"/>
    </source>
</evidence>
<dbReference type="InterPro" id="IPR001789">
    <property type="entry name" value="Sig_transdc_resp-reg_receiver"/>
</dbReference>
<dbReference type="SUPFAM" id="SSF52172">
    <property type="entry name" value="CheY-like"/>
    <property type="match status" value="1"/>
</dbReference>
<dbReference type="Proteomes" id="UP000199470">
    <property type="component" value="Unassembled WGS sequence"/>
</dbReference>
<keyword evidence="1" id="KW-0597">Phosphoprotein</keyword>
<gene>
    <name evidence="3" type="ORF">SAMN02982985_01721</name>
</gene>
<reference evidence="3 4" key="1">
    <citation type="submission" date="2016-10" db="EMBL/GenBank/DDBJ databases">
        <authorList>
            <person name="de Groot N.N."/>
        </authorList>
    </citation>
    <scope>NUCLEOTIDE SEQUENCE [LARGE SCALE GENOMIC DNA]</scope>
    <source>
        <strain evidence="3 4">ATCC 43154</strain>
    </source>
</reference>
<dbReference type="Gene3D" id="3.40.50.2300">
    <property type="match status" value="1"/>
</dbReference>
<dbReference type="EMBL" id="FOTW01000008">
    <property type="protein sequence ID" value="SFL83874.1"/>
    <property type="molecule type" value="Genomic_DNA"/>
</dbReference>
<sequence>MKVLVVDDDVVSRMVLMHLVDSCGSFEILEAEDGADAWRQLEQGLRPAICFCDLRMPRLSGMELLQRVRAEPAFDGMPFVLVTSANDDDTVQSADKAGAAGFIVKPFQAEQVRQHLAPLLAPAGEARASAPEVLYQAEAPAATLQRLGINHERLLVYLDGFHKQLDAAGGDIGALLARGEQREAQLRLERLRAGCLTLGLDGAAATLQALAPAAGAAAAAAAAPAPLASAAVQAALAGVVRAVLQQSAEVRQAGAA</sequence>
<dbReference type="GO" id="GO:0000160">
    <property type="term" value="P:phosphorelay signal transduction system"/>
    <property type="evidence" value="ECO:0007669"/>
    <property type="project" value="InterPro"/>
</dbReference>
<dbReference type="AlphaFoldDB" id="A0A1I4KYJ9"/>
<dbReference type="PANTHER" id="PTHR43228:SF1">
    <property type="entry name" value="TWO-COMPONENT RESPONSE REGULATOR ARR22"/>
    <property type="match status" value="1"/>
</dbReference>